<dbReference type="Proteomes" id="UP000024635">
    <property type="component" value="Unassembled WGS sequence"/>
</dbReference>
<accession>A0A016WLG8</accession>
<reference evidence="2" key="1">
    <citation type="journal article" date="2015" name="Nat. Genet.">
        <title>The genome and transcriptome of the zoonotic hookworm Ancylostoma ceylanicum identify infection-specific gene families.</title>
        <authorList>
            <person name="Schwarz E.M."/>
            <person name="Hu Y."/>
            <person name="Antoshechkin I."/>
            <person name="Miller M.M."/>
            <person name="Sternberg P.W."/>
            <person name="Aroian R.V."/>
        </authorList>
    </citation>
    <scope>NUCLEOTIDE SEQUENCE</scope>
    <source>
        <strain evidence="2">HY135</strain>
    </source>
</reference>
<gene>
    <name evidence="1" type="primary">Acey_s0637.g944</name>
    <name evidence="1" type="ORF">Y032_0637g944</name>
</gene>
<evidence type="ECO:0000313" key="2">
    <source>
        <dbReference type="Proteomes" id="UP000024635"/>
    </source>
</evidence>
<evidence type="ECO:0000313" key="1">
    <source>
        <dbReference type="EMBL" id="EYC39878.1"/>
    </source>
</evidence>
<keyword evidence="2" id="KW-1185">Reference proteome</keyword>
<dbReference type="EMBL" id="JARK01000237">
    <property type="protein sequence ID" value="EYC39878.1"/>
    <property type="molecule type" value="Genomic_DNA"/>
</dbReference>
<dbReference type="AlphaFoldDB" id="A0A016WLG8"/>
<name>A0A016WLG8_9BILA</name>
<protein>
    <submittedName>
        <fullName evidence="1">Uncharacterized protein</fullName>
    </submittedName>
</protein>
<organism evidence="1 2">
    <name type="scientific">Ancylostoma ceylanicum</name>
    <dbReference type="NCBI Taxonomy" id="53326"/>
    <lineage>
        <taxon>Eukaryota</taxon>
        <taxon>Metazoa</taxon>
        <taxon>Ecdysozoa</taxon>
        <taxon>Nematoda</taxon>
        <taxon>Chromadorea</taxon>
        <taxon>Rhabditida</taxon>
        <taxon>Rhabditina</taxon>
        <taxon>Rhabditomorpha</taxon>
        <taxon>Strongyloidea</taxon>
        <taxon>Ancylostomatidae</taxon>
        <taxon>Ancylostomatinae</taxon>
        <taxon>Ancylostoma</taxon>
    </lineage>
</organism>
<proteinExistence type="predicted"/>
<sequence length="117" mass="13068">MRSFASATVARRLRRVHSRPPRWTVCRDPFVCFAVAYHFCKRHGTGLPWPKTAKNATLPVRLNQAVRKLKVADPPWPSSDENAILSQRLQKTQATGPPWQGSGVIDRVRAVLGEAVA</sequence>
<comment type="caution">
    <text evidence="1">The sequence shown here is derived from an EMBL/GenBank/DDBJ whole genome shotgun (WGS) entry which is preliminary data.</text>
</comment>